<dbReference type="Proteomes" id="UP001388673">
    <property type="component" value="Unassembled WGS sequence"/>
</dbReference>
<reference evidence="6 7" key="1">
    <citation type="journal article" date="2024" name="bioRxiv">
        <title>Comparative genomics of Cryptococcus and Kwoniella reveals pathogenesis evolution and contrasting karyotype dynamics via intercentromeric recombination or chromosome fusion.</title>
        <authorList>
            <person name="Coelho M.A."/>
            <person name="David-Palma M."/>
            <person name="Shea T."/>
            <person name="Bowers K."/>
            <person name="McGinley-Smith S."/>
            <person name="Mohammad A.W."/>
            <person name="Gnirke A."/>
            <person name="Yurkov A.M."/>
            <person name="Nowrousian M."/>
            <person name="Sun S."/>
            <person name="Cuomo C.A."/>
            <person name="Heitman J."/>
        </authorList>
    </citation>
    <scope>NUCLEOTIDE SEQUENCE [LARGE SCALE GENOMIC DNA]</scope>
    <source>
        <strain evidence="6 7">CBS 13917</strain>
    </source>
</reference>
<accession>A0AAW0Z4F4</accession>
<evidence type="ECO:0000256" key="2">
    <source>
        <dbReference type="ARBA" id="ARBA00022630"/>
    </source>
</evidence>
<dbReference type="InterPro" id="IPR023753">
    <property type="entry name" value="FAD/NAD-binding_dom"/>
</dbReference>
<dbReference type="GeneID" id="92178191"/>
<dbReference type="GO" id="GO:0005737">
    <property type="term" value="C:cytoplasm"/>
    <property type="evidence" value="ECO:0007669"/>
    <property type="project" value="TreeGrafter"/>
</dbReference>
<proteinExistence type="inferred from homology"/>
<dbReference type="PANTHER" id="PTHR43735:SF3">
    <property type="entry name" value="FERROPTOSIS SUPPRESSOR PROTEIN 1"/>
    <property type="match status" value="1"/>
</dbReference>
<dbReference type="GO" id="GO:0050660">
    <property type="term" value="F:flavin adenine dinucleotide binding"/>
    <property type="evidence" value="ECO:0007669"/>
    <property type="project" value="TreeGrafter"/>
</dbReference>
<sequence>MSEYQNIIIVGASAAGHNLANYLLPTLPTSHRIILIDALDYSFWPIAALRAAVVPGWERKVVVPLSEETVFPAGSFHKVLAPNKVVELKESSVVLEKPFEGSAEVPFFKCILATGSSQPSPMRPPPGSSIQECQQAFVKSQDEIKQATKVVIIGGGAVGLEIAGEIRAAHPSKSITIVHSNTHVLNPSASAPESNGKTLSYSDPPTLPKLSTTLEKILQEMKIDVVLDDKVSIPASVGDDPSDWSGRFGLQDGVKKIKLASGKTLEGDYVFISVGNKPNVILVQKVDEKALDSGLISVDEYLRVRSANPASLLTKNYYAIGDCCSYPGWKTVINADYDAKGCMTNIVNEVKGKPIKKYVRSSLGAMIIPLGPDRGSGTMTLPVLGTWQAPQAMVKAIKAKGLFVDEAFLPRFKGAKKVKAAA</sequence>
<keyword evidence="4" id="KW-0560">Oxidoreductase</keyword>
<dbReference type="KEGG" id="kne:92178191"/>
<dbReference type="SUPFAM" id="SSF51905">
    <property type="entry name" value="FAD/NAD(P)-binding domain"/>
    <property type="match status" value="2"/>
</dbReference>
<dbReference type="Gene3D" id="3.50.50.100">
    <property type="match status" value="1"/>
</dbReference>
<feature type="domain" description="FAD/NAD(P)-binding" evidence="5">
    <location>
        <begin position="6"/>
        <end position="335"/>
    </location>
</feature>
<keyword evidence="7" id="KW-1185">Reference proteome</keyword>
<gene>
    <name evidence="6" type="ORF">IAR55_000932</name>
</gene>
<evidence type="ECO:0000256" key="4">
    <source>
        <dbReference type="ARBA" id="ARBA00023002"/>
    </source>
</evidence>
<comment type="similarity">
    <text evidence="1">Belongs to the FAD-dependent oxidoreductase family.</text>
</comment>
<dbReference type="AlphaFoldDB" id="A0AAW0Z4F4"/>
<dbReference type="InterPro" id="IPR036188">
    <property type="entry name" value="FAD/NAD-bd_sf"/>
</dbReference>
<evidence type="ECO:0000259" key="5">
    <source>
        <dbReference type="Pfam" id="PF07992"/>
    </source>
</evidence>
<name>A0AAW0Z4F4_9TREE</name>
<keyword evidence="3" id="KW-0274">FAD</keyword>
<evidence type="ECO:0000313" key="6">
    <source>
        <dbReference type="EMBL" id="KAK8865785.1"/>
    </source>
</evidence>
<evidence type="ECO:0000256" key="1">
    <source>
        <dbReference type="ARBA" id="ARBA00006442"/>
    </source>
</evidence>
<organism evidence="6 7">
    <name type="scientific">Kwoniella newhampshirensis</name>
    <dbReference type="NCBI Taxonomy" id="1651941"/>
    <lineage>
        <taxon>Eukaryota</taxon>
        <taxon>Fungi</taxon>
        <taxon>Dikarya</taxon>
        <taxon>Basidiomycota</taxon>
        <taxon>Agaricomycotina</taxon>
        <taxon>Tremellomycetes</taxon>
        <taxon>Tremellales</taxon>
        <taxon>Cryptococcaceae</taxon>
        <taxon>Kwoniella</taxon>
    </lineage>
</organism>
<comment type="caution">
    <text evidence="6">The sequence shown here is derived from an EMBL/GenBank/DDBJ whole genome shotgun (WGS) entry which is preliminary data.</text>
</comment>
<dbReference type="EMBL" id="JBCAWK010000002">
    <property type="protein sequence ID" value="KAK8865785.1"/>
    <property type="molecule type" value="Genomic_DNA"/>
</dbReference>
<evidence type="ECO:0000256" key="3">
    <source>
        <dbReference type="ARBA" id="ARBA00022827"/>
    </source>
</evidence>
<dbReference type="Pfam" id="PF07992">
    <property type="entry name" value="Pyr_redox_2"/>
    <property type="match status" value="1"/>
</dbReference>
<dbReference type="PRINTS" id="PR00368">
    <property type="entry name" value="FADPNR"/>
</dbReference>
<dbReference type="GO" id="GO:0004174">
    <property type="term" value="F:electron-transferring-flavoprotein dehydrogenase activity"/>
    <property type="evidence" value="ECO:0007669"/>
    <property type="project" value="TreeGrafter"/>
</dbReference>
<evidence type="ECO:0000313" key="7">
    <source>
        <dbReference type="Proteomes" id="UP001388673"/>
    </source>
</evidence>
<dbReference type="RefSeq" id="XP_066805264.1">
    <property type="nucleotide sequence ID" value="XM_066944063.1"/>
</dbReference>
<dbReference type="PANTHER" id="PTHR43735">
    <property type="entry name" value="APOPTOSIS-INDUCING FACTOR 1"/>
    <property type="match status" value="1"/>
</dbReference>
<protein>
    <recommendedName>
        <fullName evidence="5">FAD/NAD(P)-binding domain-containing protein</fullName>
    </recommendedName>
</protein>
<keyword evidence="2" id="KW-0285">Flavoprotein</keyword>